<feature type="chain" id="PRO_5003091860" evidence="1">
    <location>
        <begin position="21"/>
        <end position="514"/>
    </location>
</feature>
<dbReference type="SUPFAM" id="SSF53850">
    <property type="entry name" value="Periplasmic binding protein-like II"/>
    <property type="match status" value="1"/>
</dbReference>
<name>D6ZDI7_SEGRD</name>
<evidence type="ECO:0000313" key="3">
    <source>
        <dbReference type="EMBL" id="ADG97251.1"/>
    </source>
</evidence>
<dbReference type="GO" id="GO:0043190">
    <property type="term" value="C:ATP-binding cassette (ABC) transporter complex"/>
    <property type="evidence" value="ECO:0007669"/>
    <property type="project" value="InterPro"/>
</dbReference>
<keyword evidence="4" id="KW-1185">Reference proteome</keyword>
<accession>D6ZDI7</accession>
<dbReference type="RefSeq" id="WP_013137707.1">
    <property type="nucleotide sequence ID" value="NC_014168.1"/>
</dbReference>
<dbReference type="GO" id="GO:0042597">
    <property type="term" value="C:periplasmic space"/>
    <property type="evidence" value="ECO:0007669"/>
    <property type="project" value="UniProtKB-ARBA"/>
</dbReference>
<dbReference type="InterPro" id="IPR039424">
    <property type="entry name" value="SBP_5"/>
</dbReference>
<dbReference type="HOGENOM" id="CLU_017028_7_4_11"/>
<keyword evidence="1" id="KW-0732">Signal</keyword>
<dbReference type="AlphaFoldDB" id="D6ZDI7"/>
<dbReference type="eggNOG" id="COG0747">
    <property type="taxonomic scope" value="Bacteria"/>
</dbReference>
<dbReference type="Proteomes" id="UP000002247">
    <property type="component" value="Chromosome"/>
</dbReference>
<dbReference type="GO" id="GO:1904680">
    <property type="term" value="F:peptide transmembrane transporter activity"/>
    <property type="evidence" value="ECO:0007669"/>
    <property type="project" value="TreeGrafter"/>
</dbReference>
<dbReference type="PANTHER" id="PTHR30290">
    <property type="entry name" value="PERIPLASMIC BINDING COMPONENT OF ABC TRANSPORTER"/>
    <property type="match status" value="1"/>
</dbReference>
<feature type="signal peptide" evidence="1">
    <location>
        <begin position="1"/>
        <end position="20"/>
    </location>
</feature>
<sequence>MRVSRRTAMRLGLMGGFALAAAPGCSHRQPRSDTLRVGALGPASAATANPYSTFTGDFDMLLMSLVFDPLTVPGAGAQVVPRMAVSWHSDDSLRQWTFQLAQNATFHDGSAVTAEDVAESLRTLRRTPGQEWKIPVPEAGIRATGPHEVTLTTEQPNSQLPMLLRLMTFTTKNGTNRSLDGSPGSGPFKIESASSRTFDRVRLVRHNGWGPSPAKVAAVELTRFAGVQALTDAVVSGQIDLAMNVGPLAARAVTGRADLQVIRRPGDLVVPLAIRCCDGPFADPRAREAIRLAVDREALVKNVLSGYGSVANDVLGTADPAYDRSLPQRVRDLDRARALFAQAGTDLGRTYQLFTKDEAFGEVNTAKIIAGQLAEAGLKVEVVQQEAEVFAAESWHKAALTTVSWGTNDSVLFFADKVLNSKSHINETGFQDPAFDTALATAMSAASAEERARALTELQRVQYDRGGYVVWGTADGVDIASSRVHDAPKLGGWGKAQLERVRLGSDTTAGSAPQ</sequence>
<dbReference type="STRING" id="640132.Srot_0772"/>
<dbReference type="InterPro" id="IPR000914">
    <property type="entry name" value="SBP_5_dom"/>
</dbReference>
<evidence type="ECO:0000259" key="2">
    <source>
        <dbReference type="Pfam" id="PF00496"/>
    </source>
</evidence>
<dbReference type="OrthoDB" id="9046151at2"/>
<dbReference type="Gene3D" id="3.40.190.10">
    <property type="entry name" value="Periplasmic binding protein-like II"/>
    <property type="match status" value="1"/>
</dbReference>
<dbReference type="EMBL" id="CP001958">
    <property type="protein sequence ID" value="ADG97251.1"/>
    <property type="molecule type" value="Genomic_DNA"/>
</dbReference>
<reference evidence="3 4" key="1">
    <citation type="journal article" date="2010" name="Stand. Genomic Sci.">
        <title>Complete genome sequence of Segniliparus rotundus type strain (CDC 1076).</title>
        <authorList>
            <person name="Sikorski J."/>
            <person name="Lapidus A."/>
            <person name="Copeland A."/>
            <person name="Misra M."/>
            <person name="Glavina Del Rio T."/>
            <person name="Nolan M."/>
            <person name="Lucas S."/>
            <person name="Chen F."/>
            <person name="Tice H."/>
            <person name="Cheng J.F."/>
            <person name="Jando M."/>
            <person name="Schneider S."/>
            <person name="Bruce D."/>
            <person name="Goodwin L."/>
            <person name="Pitluck S."/>
            <person name="Liolios K."/>
            <person name="Mikhailova N."/>
            <person name="Pati A."/>
            <person name="Ivanova N."/>
            <person name="Mavromatis K."/>
            <person name="Chen A."/>
            <person name="Palaniappan K."/>
            <person name="Chertkov O."/>
            <person name="Land M."/>
            <person name="Hauser L."/>
            <person name="Chang Y.J."/>
            <person name="Jeffries C.D."/>
            <person name="Brettin T."/>
            <person name="Detter J.C."/>
            <person name="Han C."/>
            <person name="Rohde M."/>
            <person name="Goker M."/>
            <person name="Bristow J."/>
            <person name="Eisen J.A."/>
            <person name="Markowitz V."/>
            <person name="Hugenholtz P."/>
            <person name="Kyrpides N.C."/>
            <person name="Klenk H.P."/>
        </authorList>
    </citation>
    <scope>NUCLEOTIDE SEQUENCE [LARGE SCALE GENOMIC DNA]</scope>
    <source>
        <strain evidence="4">ATCC BAA-972 / CDC 1076 / CIP 108378 / DSM 44985 / JCM 13578</strain>
    </source>
</reference>
<dbReference type="GO" id="GO:0015833">
    <property type="term" value="P:peptide transport"/>
    <property type="evidence" value="ECO:0007669"/>
    <property type="project" value="TreeGrafter"/>
</dbReference>
<organism evidence="3 4">
    <name type="scientific">Segniliparus rotundus (strain ATCC BAA-972 / CDC 1076 / CIP 108378 / DSM 44985 / JCM 13578)</name>
    <dbReference type="NCBI Taxonomy" id="640132"/>
    <lineage>
        <taxon>Bacteria</taxon>
        <taxon>Bacillati</taxon>
        <taxon>Actinomycetota</taxon>
        <taxon>Actinomycetes</taxon>
        <taxon>Mycobacteriales</taxon>
        <taxon>Segniliparaceae</taxon>
        <taxon>Segniliparus</taxon>
    </lineage>
</organism>
<dbReference type="Gene3D" id="3.10.105.10">
    <property type="entry name" value="Dipeptide-binding Protein, Domain 3"/>
    <property type="match status" value="1"/>
</dbReference>
<feature type="domain" description="Solute-binding protein family 5" evidence="2">
    <location>
        <begin position="78"/>
        <end position="409"/>
    </location>
</feature>
<dbReference type="KEGG" id="srt:Srot_0772"/>
<dbReference type="PIRSF" id="PIRSF002741">
    <property type="entry name" value="MppA"/>
    <property type="match status" value="1"/>
</dbReference>
<dbReference type="InterPro" id="IPR030678">
    <property type="entry name" value="Peptide/Ni-bd"/>
</dbReference>
<evidence type="ECO:0000313" key="4">
    <source>
        <dbReference type="Proteomes" id="UP000002247"/>
    </source>
</evidence>
<evidence type="ECO:0000256" key="1">
    <source>
        <dbReference type="SAM" id="SignalP"/>
    </source>
</evidence>
<gene>
    <name evidence="3" type="ordered locus">Srot_0772</name>
</gene>
<protein>
    <submittedName>
        <fullName evidence="3">Extracellular solute-binding protein family 5</fullName>
    </submittedName>
</protein>
<proteinExistence type="predicted"/>
<dbReference type="Pfam" id="PF00496">
    <property type="entry name" value="SBP_bac_5"/>
    <property type="match status" value="1"/>
</dbReference>